<protein>
    <recommendedName>
        <fullName evidence="5">ABC transporter domain-containing protein</fullName>
    </recommendedName>
</protein>
<sequence length="305" mass="34933">MDVLQVKNLTKKFGTFVAVDGISLDLREGEILGLLGPNGAGKTTTIQMMLGVLTPTSGMIRYFDKNFADHKEEILEQINFSSAYTNLPWRLTVRENLTYMSYLYDIADRKARLQKMIEIFRLKEILNLEIHALSAGEKTRVNLAKALLNFPKILLLDEPTASLDPEAAKFIREFLLSERNKFNLSVVFTSHNMPEVEEVCDRVIFINKGKIISDDTPQNLAKTIDISHVELNVADGLKRTIEFCRKQNMKYRLRGRNIVVDIKENKIPDFLKQLMNKGVNYEEISIEKPTLEDYFLQIAAVKSKK</sequence>
<dbReference type="GO" id="GO:0016887">
    <property type="term" value="F:ATP hydrolysis activity"/>
    <property type="evidence" value="ECO:0007669"/>
    <property type="project" value="InterPro"/>
</dbReference>
<dbReference type="InterPro" id="IPR050763">
    <property type="entry name" value="ABC_transporter_ATP-binding"/>
</dbReference>
<evidence type="ECO:0000256" key="2">
    <source>
        <dbReference type="ARBA" id="ARBA00022448"/>
    </source>
</evidence>
<proteinExistence type="inferred from homology"/>
<dbReference type="InterPro" id="IPR017871">
    <property type="entry name" value="ABC_transporter-like_CS"/>
</dbReference>
<dbReference type="AlphaFoldDB" id="A0A1F7G834"/>
<evidence type="ECO:0000313" key="7">
    <source>
        <dbReference type="Proteomes" id="UP000177208"/>
    </source>
</evidence>
<dbReference type="PANTHER" id="PTHR42711:SF5">
    <property type="entry name" value="ABC TRANSPORTER ATP-BINDING PROTEIN NATA"/>
    <property type="match status" value="1"/>
</dbReference>
<comment type="caution">
    <text evidence="6">The sequence shown here is derived from an EMBL/GenBank/DDBJ whole genome shotgun (WGS) entry which is preliminary data.</text>
</comment>
<dbReference type="Proteomes" id="UP000177208">
    <property type="component" value="Unassembled WGS sequence"/>
</dbReference>
<evidence type="ECO:0000256" key="4">
    <source>
        <dbReference type="ARBA" id="ARBA00022840"/>
    </source>
</evidence>
<dbReference type="Pfam" id="PF00005">
    <property type="entry name" value="ABC_tran"/>
    <property type="match status" value="1"/>
</dbReference>
<dbReference type="PANTHER" id="PTHR42711">
    <property type="entry name" value="ABC TRANSPORTER ATP-BINDING PROTEIN"/>
    <property type="match status" value="1"/>
</dbReference>
<dbReference type="PROSITE" id="PS00211">
    <property type="entry name" value="ABC_TRANSPORTER_1"/>
    <property type="match status" value="1"/>
</dbReference>
<dbReference type="PROSITE" id="PS50893">
    <property type="entry name" value="ABC_TRANSPORTER_2"/>
    <property type="match status" value="1"/>
</dbReference>
<accession>A0A1F7G834</accession>
<evidence type="ECO:0000256" key="3">
    <source>
        <dbReference type="ARBA" id="ARBA00022741"/>
    </source>
</evidence>
<comment type="similarity">
    <text evidence="1">Belongs to the ABC transporter superfamily.</text>
</comment>
<keyword evidence="2" id="KW-0813">Transport</keyword>
<dbReference type="EMBL" id="MFZG01000041">
    <property type="protein sequence ID" value="OGK15088.1"/>
    <property type="molecule type" value="Genomic_DNA"/>
</dbReference>
<dbReference type="GO" id="GO:0005524">
    <property type="term" value="F:ATP binding"/>
    <property type="evidence" value="ECO:0007669"/>
    <property type="project" value="UniProtKB-KW"/>
</dbReference>
<gene>
    <name evidence="6" type="ORF">A2774_01400</name>
</gene>
<dbReference type="CDD" id="cd03230">
    <property type="entry name" value="ABC_DR_subfamily_A"/>
    <property type="match status" value="1"/>
</dbReference>
<evidence type="ECO:0000313" key="6">
    <source>
        <dbReference type="EMBL" id="OGK15088.1"/>
    </source>
</evidence>
<dbReference type="InterPro" id="IPR003439">
    <property type="entry name" value="ABC_transporter-like_ATP-bd"/>
</dbReference>
<evidence type="ECO:0000256" key="1">
    <source>
        <dbReference type="ARBA" id="ARBA00005417"/>
    </source>
</evidence>
<name>A0A1F7G834_9BACT</name>
<keyword evidence="3" id="KW-0547">Nucleotide-binding</keyword>
<evidence type="ECO:0000259" key="5">
    <source>
        <dbReference type="PROSITE" id="PS50893"/>
    </source>
</evidence>
<dbReference type="SUPFAM" id="SSF52540">
    <property type="entry name" value="P-loop containing nucleoside triphosphate hydrolases"/>
    <property type="match status" value="1"/>
</dbReference>
<dbReference type="InterPro" id="IPR027417">
    <property type="entry name" value="P-loop_NTPase"/>
</dbReference>
<dbReference type="InterPro" id="IPR003593">
    <property type="entry name" value="AAA+_ATPase"/>
</dbReference>
<keyword evidence="4" id="KW-0067">ATP-binding</keyword>
<dbReference type="SMART" id="SM00382">
    <property type="entry name" value="AAA"/>
    <property type="match status" value="1"/>
</dbReference>
<dbReference type="Gene3D" id="3.40.50.300">
    <property type="entry name" value="P-loop containing nucleotide triphosphate hydrolases"/>
    <property type="match status" value="1"/>
</dbReference>
<feature type="domain" description="ABC transporter" evidence="5">
    <location>
        <begin position="4"/>
        <end position="233"/>
    </location>
</feature>
<organism evidence="6 7">
    <name type="scientific">Candidatus Roizmanbacteria bacterium RIFCSPHIGHO2_01_FULL_39_12c</name>
    <dbReference type="NCBI Taxonomy" id="1802031"/>
    <lineage>
        <taxon>Bacteria</taxon>
        <taxon>Candidatus Roizmaniibacteriota</taxon>
    </lineage>
</organism>
<reference evidence="6 7" key="1">
    <citation type="journal article" date="2016" name="Nat. Commun.">
        <title>Thousands of microbial genomes shed light on interconnected biogeochemical processes in an aquifer system.</title>
        <authorList>
            <person name="Anantharaman K."/>
            <person name="Brown C.T."/>
            <person name="Hug L.A."/>
            <person name="Sharon I."/>
            <person name="Castelle C.J."/>
            <person name="Probst A.J."/>
            <person name="Thomas B.C."/>
            <person name="Singh A."/>
            <person name="Wilkins M.J."/>
            <person name="Karaoz U."/>
            <person name="Brodie E.L."/>
            <person name="Williams K.H."/>
            <person name="Hubbard S.S."/>
            <person name="Banfield J.F."/>
        </authorList>
    </citation>
    <scope>NUCLEOTIDE SEQUENCE [LARGE SCALE GENOMIC DNA]</scope>
</reference>